<evidence type="ECO:0000313" key="1">
    <source>
        <dbReference type="EMBL" id="MFC0314856.1"/>
    </source>
</evidence>
<organism evidence="1 2">
    <name type="scientific">Gordonia phosphorivorans</name>
    <dbReference type="NCBI Taxonomy" id="1056982"/>
    <lineage>
        <taxon>Bacteria</taxon>
        <taxon>Bacillati</taxon>
        <taxon>Actinomycetota</taxon>
        <taxon>Actinomycetes</taxon>
        <taxon>Mycobacteriales</taxon>
        <taxon>Gordoniaceae</taxon>
        <taxon>Gordonia</taxon>
    </lineage>
</organism>
<dbReference type="Proteomes" id="UP001589783">
    <property type="component" value="Unassembled WGS sequence"/>
</dbReference>
<evidence type="ECO:0000313" key="2">
    <source>
        <dbReference type="Proteomes" id="UP001589783"/>
    </source>
</evidence>
<keyword evidence="2" id="KW-1185">Reference proteome</keyword>
<dbReference type="RefSeq" id="WP_382363029.1">
    <property type="nucleotide sequence ID" value="NZ_JBHLWV010000018.1"/>
</dbReference>
<proteinExistence type="predicted"/>
<comment type="caution">
    <text evidence="1">The sequence shown here is derived from an EMBL/GenBank/DDBJ whole genome shotgun (WGS) entry which is preliminary data.</text>
</comment>
<protein>
    <recommendedName>
        <fullName evidence="3">Polyketide cyclase</fullName>
    </recommendedName>
</protein>
<evidence type="ECO:0008006" key="3">
    <source>
        <dbReference type="Google" id="ProtNLM"/>
    </source>
</evidence>
<name>A0ABV6H7J9_9ACTN</name>
<dbReference type="EMBL" id="JBHLWV010000018">
    <property type="protein sequence ID" value="MFC0314856.1"/>
    <property type="molecule type" value="Genomic_DNA"/>
</dbReference>
<reference evidence="1 2" key="1">
    <citation type="submission" date="2024-09" db="EMBL/GenBank/DDBJ databases">
        <authorList>
            <person name="Sun Q."/>
            <person name="Mori K."/>
        </authorList>
    </citation>
    <scope>NUCLEOTIDE SEQUENCE [LARGE SCALE GENOMIC DNA]</scope>
    <source>
        <strain evidence="1 2">CCM 7957</strain>
    </source>
</reference>
<accession>A0ABV6H7J9</accession>
<sequence length="166" mass="18293">MKIILTDHFRTVVEHCEEVIDADNKALAGDPRGHLDFDDHQLLRWCIEATADARWCPPAGVEAGPAFVVEDRPDIDVDVQVRTLYDNDGRAEGLISETVLTVRDGAPETTGTVIHHYLGWLDVPDLTPATATAEPVTLIDQLVAFAELIAAAVTDKLEHDRKFWAA</sequence>
<gene>
    <name evidence="1" type="ORF">ACFFJD_08335</name>
</gene>